<dbReference type="OrthoDB" id="3235960at2759"/>
<feature type="transmembrane region" description="Helical" evidence="2">
    <location>
        <begin position="229"/>
        <end position="254"/>
    </location>
</feature>
<feature type="compositionally biased region" description="Basic and acidic residues" evidence="1">
    <location>
        <begin position="54"/>
        <end position="76"/>
    </location>
</feature>
<sequence>MDIPTTTTTDDVFPQLTTRRSMDDTFFEGYVATKELGDYVPLMNAIFKGDDKVEAESSGARREPEPPWTSNEDKTKYHYPAPNVGEPAGKCLEVVQKMDRGMCEAWRDEIDKLLIFAGLFSAVVTSFAVDSYRSLTPDPTNVTVLYLAQISLQLSNGSAPALDPPSFTPPSWGVRVNTLYFLSLFLSLTTALLGILCMQWLREYQRESNFSHKDAFALRQMRYEGFRQWGVLAIMTSLPLLLQSALVLFFIGLLDFLWNLNYLVATVLSGFIGPALLFVLATTVLPGFQFLFHRGRRLLTPQCPYKSPQALAFYRLLAALLRLPLQLKLITEYSGGFGDRWFKAQKYSWRTPFARAKASLELWSWIRFDGYWRAARDVRVPWDEDPSSTNDFMKGLEWLGRTLPSGSEAFFFIYQSILQGGASSVKECPPVLERMSPGSSNFLVQVLGDVRHQNNPIFDNRDIIQLLSLEHLRRDHDPQVEPALRNHALELNIRVINSINSLPEALIGTKRVTTVSCISLVNILHAGSGNWAEVPTDIIDQLLHLSTSHASLVLLDQCSYPLMLFQRMVLQVGRGPFPPPVLFVACKALETWMSTQPFSDPIRVKQVMECASWVMGTFLNRSPHENPTSWHWSNLTKLAGVASLIRKSTALMKLGTANEAFASSFGRPRIYILDSSWSDFSFKGVDIEDGDIAVLAGS</sequence>
<keyword evidence="2" id="KW-1133">Transmembrane helix</keyword>
<evidence type="ECO:0000256" key="2">
    <source>
        <dbReference type="SAM" id="Phobius"/>
    </source>
</evidence>
<evidence type="ECO:0000313" key="4">
    <source>
        <dbReference type="EMBL" id="KIJ98370.1"/>
    </source>
</evidence>
<dbReference type="Proteomes" id="UP000054477">
    <property type="component" value="Unassembled WGS sequence"/>
</dbReference>
<keyword evidence="2" id="KW-0812">Transmembrane</keyword>
<name>A0A0C9WZR4_9AGAR</name>
<accession>A0A0C9WZR4</accession>
<proteinExistence type="predicted"/>
<evidence type="ECO:0000259" key="3">
    <source>
        <dbReference type="Pfam" id="PF20153"/>
    </source>
</evidence>
<feature type="transmembrane region" description="Helical" evidence="2">
    <location>
        <begin position="110"/>
        <end position="129"/>
    </location>
</feature>
<dbReference type="InterPro" id="IPR045338">
    <property type="entry name" value="DUF6535"/>
</dbReference>
<keyword evidence="2" id="KW-0472">Membrane</keyword>
<reference evidence="4 5" key="1">
    <citation type="submission" date="2014-04" db="EMBL/GenBank/DDBJ databases">
        <authorList>
            <consortium name="DOE Joint Genome Institute"/>
            <person name="Kuo A."/>
            <person name="Kohler A."/>
            <person name="Nagy L.G."/>
            <person name="Floudas D."/>
            <person name="Copeland A."/>
            <person name="Barry K.W."/>
            <person name="Cichocki N."/>
            <person name="Veneault-Fourrey C."/>
            <person name="LaButti K."/>
            <person name="Lindquist E.A."/>
            <person name="Lipzen A."/>
            <person name="Lundell T."/>
            <person name="Morin E."/>
            <person name="Murat C."/>
            <person name="Sun H."/>
            <person name="Tunlid A."/>
            <person name="Henrissat B."/>
            <person name="Grigoriev I.V."/>
            <person name="Hibbett D.S."/>
            <person name="Martin F."/>
            <person name="Nordberg H.P."/>
            <person name="Cantor M.N."/>
            <person name="Hua S.X."/>
        </authorList>
    </citation>
    <scope>NUCLEOTIDE SEQUENCE [LARGE SCALE GENOMIC DNA]</scope>
    <source>
        <strain evidence="4 5">LaAM-08-1</strain>
    </source>
</reference>
<dbReference type="EMBL" id="KN838670">
    <property type="protein sequence ID" value="KIJ98370.1"/>
    <property type="molecule type" value="Genomic_DNA"/>
</dbReference>
<feature type="transmembrane region" description="Helical" evidence="2">
    <location>
        <begin position="179"/>
        <end position="201"/>
    </location>
</feature>
<keyword evidence="5" id="KW-1185">Reference proteome</keyword>
<organism evidence="4 5">
    <name type="scientific">Laccaria amethystina LaAM-08-1</name>
    <dbReference type="NCBI Taxonomy" id="1095629"/>
    <lineage>
        <taxon>Eukaryota</taxon>
        <taxon>Fungi</taxon>
        <taxon>Dikarya</taxon>
        <taxon>Basidiomycota</taxon>
        <taxon>Agaricomycotina</taxon>
        <taxon>Agaricomycetes</taxon>
        <taxon>Agaricomycetidae</taxon>
        <taxon>Agaricales</taxon>
        <taxon>Agaricineae</taxon>
        <taxon>Hydnangiaceae</taxon>
        <taxon>Laccaria</taxon>
    </lineage>
</organism>
<protein>
    <recommendedName>
        <fullName evidence="3">DUF6535 domain-containing protein</fullName>
    </recommendedName>
</protein>
<dbReference type="Pfam" id="PF20153">
    <property type="entry name" value="DUF6535"/>
    <property type="match status" value="1"/>
</dbReference>
<dbReference type="AlphaFoldDB" id="A0A0C9WZR4"/>
<feature type="transmembrane region" description="Helical" evidence="2">
    <location>
        <begin position="260"/>
        <end position="288"/>
    </location>
</feature>
<evidence type="ECO:0000313" key="5">
    <source>
        <dbReference type="Proteomes" id="UP000054477"/>
    </source>
</evidence>
<dbReference type="HOGENOM" id="CLU_357896_0_0_1"/>
<feature type="domain" description="DUF6535" evidence="3">
    <location>
        <begin position="90"/>
        <end position="259"/>
    </location>
</feature>
<feature type="region of interest" description="Disordered" evidence="1">
    <location>
        <begin position="54"/>
        <end position="82"/>
    </location>
</feature>
<evidence type="ECO:0000256" key="1">
    <source>
        <dbReference type="SAM" id="MobiDB-lite"/>
    </source>
</evidence>
<reference evidence="5" key="2">
    <citation type="submission" date="2015-01" db="EMBL/GenBank/DDBJ databases">
        <title>Evolutionary Origins and Diversification of the Mycorrhizal Mutualists.</title>
        <authorList>
            <consortium name="DOE Joint Genome Institute"/>
            <consortium name="Mycorrhizal Genomics Consortium"/>
            <person name="Kohler A."/>
            <person name="Kuo A."/>
            <person name="Nagy L.G."/>
            <person name="Floudas D."/>
            <person name="Copeland A."/>
            <person name="Barry K.W."/>
            <person name="Cichocki N."/>
            <person name="Veneault-Fourrey C."/>
            <person name="LaButti K."/>
            <person name="Lindquist E.A."/>
            <person name="Lipzen A."/>
            <person name="Lundell T."/>
            <person name="Morin E."/>
            <person name="Murat C."/>
            <person name="Riley R."/>
            <person name="Ohm R."/>
            <person name="Sun H."/>
            <person name="Tunlid A."/>
            <person name="Henrissat B."/>
            <person name="Grigoriev I.V."/>
            <person name="Hibbett D.S."/>
            <person name="Martin F."/>
        </authorList>
    </citation>
    <scope>NUCLEOTIDE SEQUENCE [LARGE SCALE GENOMIC DNA]</scope>
    <source>
        <strain evidence="5">LaAM-08-1</strain>
    </source>
</reference>
<gene>
    <name evidence="4" type="ORF">K443DRAFT_209238</name>
</gene>